<evidence type="ECO:0000256" key="4">
    <source>
        <dbReference type="ARBA" id="ARBA00022989"/>
    </source>
</evidence>
<dbReference type="InterPro" id="IPR051461">
    <property type="entry name" value="UPF0750_membrane"/>
</dbReference>
<dbReference type="PANTHER" id="PTHR33545:SF5">
    <property type="entry name" value="UPF0750 MEMBRANE PROTEIN YITT"/>
    <property type="match status" value="1"/>
</dbReference>
<gene>
    <name evidence="7" type="ORF">MW290_21570</name>
</gene>
<keyword evidence="2" id="KW-1003">Cell membrane</keyword>
<evidence type="ECO:0000313" key="8">
    <source>
        <dbReference type="Proteomes" id="UP001056201"/>
    </source>
</evidence>
<reference evidence="7" key="1">
    <citation type="submission" date="2022-05" db="EMBL/GenBank/DDBJ databases">
        <title>An RpoN-dependent PEP-CTERM gene is involved in floc formation of an Aquincola tertiaricarbonis strain.</title>
        <authorList>
            <person name="Qiu D."/>
            <person name="Xia M."/>
        </authorList>
    </citation>
    <scope>NUCLEOTIDE SEQUENCE</scope>
    <source>
        <strain evidence="7">RN12</strain>
    </source>
</reference>
<protein>
    <submittedName>
        <fullName evidence="7">YitT family protein</fullName>
    </submittedName>
</protein>
<evidence type="ECO:0000256" key="5">
    <source>
        <dbReference type="ARBA" id="ARBA00023136"/>
    </source>
</evidence>
<feature type="transmembrane region" description="Helical" evidence="6">
    <location>
        <begin position="186"/>
        <end position="205"/>
    </location>
</feature>
<evidence type="ECO:0000256" key="3">
    <source>
        <dbReference type="ARBA" id="ARBA00022692"/>
    </source>
</evidence>
<keyword evidence="8" id="KW-1185">Reference proteome</keyword>
<evidence type="ECO:0000256" key="2">
    <source>
        <dbReference type="ARBA" id="ARBA00022475"/>
    </source>
</evidence>
<name>A0ABY4SH18_AQUTE</name>
<evidence type="ECO:0000256" key="1">
    <source>
        <dbReference type="ARBA" id="ARBA00004651"/>
    </source>
</evidence>
<keyword evidence="4 6" id="KW-1133">Transmembrane helix</keyword>
<evidence type="ECO:0000256" key="6">
    <source>
        <dbReference type="SAM" id="Phobius"/>
    </source>
</evidence>
<keyword evidence="3 6" id="KW-0812">Transmembrane</keyword>
<feature type="transmembrane region" description="Helical" evidence="6">
    <location>
        <begin position="123"/>
        <end position="141"/>
    </location>
</feature>
<dbReference type="Proteomes" id="UP001056201">
    <property type="component" value="Chromosome 2"/>
</dbReference>
<feature type="transmembrane region" description="Helical" evidence="6">
    <location>
        <begin position="28"/>
        <end position="46"/>
    </location>
</feature>
<comment type="subcellular location">
    <subcellularLocation>
        <location evidence="1">Cell membrane</location>
        <topology evidence="1">Multi-pass membrane protein</topology>
    </subcellularLocation>
</comment>
<organism evidence="7 8">
    <name type="scientific">Aquincola tertiaricarbonis</name>
    <dbReference type="NCBI Taxonomy" id="391953"/>
    <lineage>
        <taxon>Bacteria</taxon>
        <taxon>Pseudomonadati</taxon>
        <taxon>Pseudomonadota</taxon>
        <taxon>Betaproteobacteria</taxon>
        <taxon>Burkholderiales</taxon>
        <taxon>Sphaerotilaceae</taxon>
        <taxon>Aquincola</taxon>
    </lineage>
</organism>
<dbReference type="Pfam" id="PF02588">
    <property type="entry name" value="YitT_membrane"/>
    <property type="match status" value="1"/>
</dbReference>
<dbReference type="RefSeq" id="WP_250199725.1">
    <property type="nucleotide sequence ID" value="NZ_CP097636.1"/>
</dbReference>
<evidence type="ECO:0000313" key="7">
    <source>
        <dbReference type="EMBL" id="URI11531.1"/>
    </source>
</evidence>
<sequence>MHTSASTTPLSPAAVAVERVPHSLQEDLVALFTGCFVIAFGVMLLQQSQAVTGGTAGLAFLLHYALGVKFGVAFFLLNLPFYYLAWRRMGRAMVFKTFCCVALLSVCTDLHPRFVSIAQISPFYAALLGNMLMGLGFIVLFRHKASLGGLNLLALYLQDRHGIRAGHVQMAIDLLIILASTALVPWPSIVASVGGAIVLNLLIAMNHRPNRYLA</sequence>
<dbReference type="InterPro" id="IPR003740">
    <property type="entry name" value="YitT"/>
</dbReference>
<dbReference type="PANTHER" id="PTHR33545">
    <property type="entry name" value="UPF0750 MEMBRANE PROTEIN YITT-RELATED"/>
    <property type="match status" value="1"/>
</dbReference>
<keyword evidence="5 6" id="KW-0472">Membrane</keyword>
<feature type="transmembrane region" description="Helical" evidence="6">
    <location>
        <begin position="58"/>
        <end position="81"/>
    </location>
</feature>
<proteinExistence type="predicted"/>
<accession>A0ABY4SH18</accession>
<dbReference type="EMBL" id="CP097636">
    <property type="protein sequence ID" value="URI11531.1"/>
    <property type="molecule type" value="Genomic_DNA"/>
</dbReference>